<dbReference type="GO" id="GO:0046872">
    <property type="term" value="F:metal ion binding"/>
    <property type="evidence" value="ECO:0007669"/>
    <property type="project" value="UniProtKB-KW"/>
</dbReference>
<comment type="cofactor">
    <cofactor evidence="7">
        <name>Zn(2+)</name>
        <dbReference type="ChEBI" id="CHEBI:29105"/>
    </cofactor>
    <text evidence="7">Binds 1 zinc ion per subunit.</text>
</comment>
<keyword evidence="4" id="KW-0378">Hydrolase</keyword>
<feature type="region of interest" description="Disordered" evidence="8">
    <location>
        <begin position="368"/>
        <end position="399"/>
    </location>
</feature>
<comment type="similarity">
    <text evidence="1">Belongs to the peptidase M8 family.</text>
</comment>
<dbReference type="OrthoDB" id="48352at2759"/>
<evidence type="ECO:0000256" key="1">
    <source>
        <dbReference type="ARBA" id="ARBA00005860"/>
    </source>
</evidence>
<evidence type="ECO:0000256" key="3">
    <source>
        <dbReference type="ARBA" id="ARBA00022723"/>
    </source>
</evidence>
<dbReference type="InterPro" id="IPR001577">
    <property type="entry name" value="Peptidase_M8"/>
</dbReference>
<dbReference type="GO" id="GO:0004222">
    <property type="term" value="F:metalloendopeptidase activity"/>
    <property type="evidence" value="ECO:0007669"/>
    <property type="project" value="InterPro"/>
</dbReference>
<dbReference type="GO" id="GO:0007155">
    <property type="term" value="P:cell adhesion"/>
    <property type="evidence" value="ECO:0007669"/>
    <property type="project" value="InterPro"/>
</dbReference>
<evidence type="ECO:0000256" key="6">
    <source>
        <dbReference type="ARBA" id="ARBA00023049"/>
    </source>
</evidence>
<gene>
    <name evidence="9" type="ORF">FCC1311_090772</name>
</gene>
<dbReference type="PANTHER" id="PTHR10942">
    <property type="entry name" value="LEISHMANOLYSIN-LIKE PEPTIDASE"/>
    <property type="match status" value="1"/>
</dbReference>
<dbReference type="Gene3D" id="3.90.132.10">
    <property type="entry name" value="Leishmanolysin , domain 2"/>
    <property type="match status" value="1"/>
</dbReference>
<name>A0A2R5GPQ1_9STRA</name>
<feature type="binding site" evidence="7">
    <location>
        <position position="269"/>
    </location>
    <ligand>
        <name>Zn(2+)</name>
        <dbReference type="ChEBI" id="CHEBI:29105"/>
        <note>catalytic</note>
    </ligand>
</feature>
<evidence type="ECO:0000256" key="4">
    <source>
        <dbReference type="ARBA" id="ARBA00022801"/>
    </source>
</evidence>
<sequence>MKTPKALQACVENVYTEMTYVAPAIVGVFVDKDLSAATAPSSDVYTDVILFQMTFGKRCTSASVLVVTKTDAFWSDSAVGLPAANETQEDDLIQLHLDIENDDVGITGVFERVVSYWNAILRGSPMPKYARPSDLALASCGILDEPFDDVNQGLKVFATVKSIDGEGGGLGYAGVCLTLDGQPVTGVMVLDQADLASLNEDGLLEHTIMHEIGHILGFGTIWTKQVKKLSSDHPLFKGKNARKAYKRLGGKGKFVPVEGQGGSGTAGGHWDEAVFEGELMTGWLSGRARLSSVTLGALKDLGYQVNEDFAADYTLPSTVEQLKRRNTARETVHNFTNDILPYDYAVDIDSSGNVVGTIELQAHASRMAMAQETTTENNDDDGDDEEEDEGEEEDAGSSR</sequence>
<evidence type="ECO:0000313" key="10">
    <source>
        <dbReference type="Proteomes" id="UP000241890"/>
    </source>
</evidence>
<dbReference type="EMBL" id="BEYU01000133">
    <property type="protein sequence ID" value="GBG32852.1"/>
    <property type="molecule type" value="Genomic_DNA"/>
</dbReference>
<organism evidence="9 10">
    <name type="scientific">Hondaea fermentalgiana</name>
    <dbReference type="NCBI Taxonomy" id="2315210"/>
    <lineage>
        <taxon>Eukaryota</taxon>
        <taxon>Sar</taxon>
        <taxon>Stramenopiles</taxon>
        <taxon>Bigyra</taxon>
        <taxon>Labyrinthulomycetes</taxon>
        <taxon>Thraustochytrida</taxon>
        <taxon>Thraustochytriidae</taxon>
        <taxon>Hondaea</taxon>
    </lineage>
</organism>
<keyword evidence="6 7" id="KW-0482">Metalloprotease</keyword>
<keyword evidence="3 7" id="KW-0479">Metal-binding</keyword>
<dbReference type="InParanoid" id="A0A2R5GPQ1"/>
<dbReference type="GO" id="GO:0006508">
    <property type="term" value="P:proteolysis"/>
    <property type="evidence" value="ECO:0007669"/>
    <property type="project" value="UniProtKB-KW"/>
</dbReference>
<comment type="caution">
    <text evidence="9">The sequence shown here is derived from an EMBL/GenBank/DDBJ whole genome shotgun (WGS) entry which is preliminary data.</text>
</comment>
<keyword evidence="10" id="KW-1185">Reference proteome</keyword>
<evidence type="ECO:0000256" key="8">
    <source>
        <dbReference type="SAM" id="MobiDB-lite"/>
    </source>
</evidence>
<dbReference type="GO" id="GO:0016020">
    <property type="term" value="C:membrane"/>
    <property type="evidence" value="ECO:0007669"/>
    <property type="project" value="InterPro"/>
</dbReference>
<dbReference type="AlphaFoldDB" id="A0A2R5GPQ1"/>
<dbReference type="GO" id="GO:0005737">
    <property type="term" value="C:cytoplasm"/>
    <property type="evidence" value="ECO:0007669"/>
    <property type="project" value="TreeGrafter"/>
</dbReference>
<feature type="compositionally biased region" description="Acidic residues" evidence="8">
    <location>
        <begin position="377"/>
        <end position="399"/>
    </location>
</feature>
<reference evidence="9 10" key="1">
    <citation type="submission" date="2017-12" db="EMBL/GenBank/DDBJ databases">
        <title>Sequencing, de novo assembly and annotation of complete genome of a new Thraustochytrid species, strain FCC1311.</title>
        <authorList>
            <person name="Sedici K."/>
            <person name="Godart F."/>
            <person name="Aiese Cigliano R."/>
            <person name="Sanseverino W."/>
            <person name="Barakat M."/>
            <person name="Ortet P."/>
            <person name="Marechal E."/>
            <person name="Cagnac O."/>
            <person name="Amato A."/>
        </authorList>
    </citation>
    <scope>NUCLEOTIDE SEQUENCE [LARGE SCALE GENOMIC DNA]</scope>
</reference>
<dbReference type="SUPFAM" id="SSF55486">
    <property type="entry name" value="Metalloproteases ('zincins'), catalytic domain"/>
    <property type="match status" value="1"/>
</dbReference>
<dbReference type="PANTHER" id="PTHR10942:SF0">
    <property type="entry name" value="LEISHMANOLYSIN-LIKE PEPTIDASE"/>
    <property type="match status" value="1"/>
</dbReference>
<keyword evidence="2" id="KW-0645">Protease</keyword>
<evidence type="ECO:0000256" key="5">
    <source>
        <dbReference type="ARBA" id="ARBA00022833"/>
    </source>
</evidence>
<accession>A0A2R5GPQ1</accession>
<dbReference type="Pfam" id="PF01457">
    <property type="entry name" value="Peptidase_M8"/>
    <property type="match status" value="1"/>
</dbReference>
<evidence type="ECO:0000256" key="2">
    <source>
        <dbReference type="ARBA" id="ARBA00022670"/>
    </source>
</evidence>
<evidence type="ECO:0000313" key="9">
    <source>
        <dbReference type="EMBL" id="GBG32852.1"/>
    </source>
</evidence>
<keyword evidence="5 7" id="KW-0862">Zinc</keyword>
<evidence type="ECO:0000256" key="7">
    <source>
        <dbReference type="PIRSR" id="PIRSR601577-2"/>
    </source>
</evidence>
<dbReference type="Proteomes" id="UP000241890">
    <property type="component" value="Unassembled WGS sequence"/>
</dbReference>
<protein>
    <submittedName>
        <fullName evidence="9">Leishmanolysin</fullName>
    </submittedName>
</protein>
<proteinExistence type="inferred from homology"/>